<dbReference type="Proteomes" id="UP000292447">
    <property type="component" value="Chromosome III"/>
</dbReference>
<feature type="compositionally biased region" description="Polar residues" evidence="1">
    <location>
        <begin position="55"/>
        <end position="74"/>
    </location>
</feature>
<dbReference type="EMBL" id="CP034458">
    <property type="protein sequence ID" value="QBM88881.1"/>
    <property type="molecule type" value="Genomic_DNA"/>
</dbReference>
<dbReference type="Pfam" id="PF13094">
    <property type="entry name" value="CENP-Q"/>
    <property type="match status" value="1"/>
</dbReference>
<sequence length="376" mass="42950">MSDTDQILKKARSEIPDVSSRFLETEDENTDENHERMEADVDTEAFLSQAPDLSLNLSREQTPNTEDDATSTYTDLAPGSPSPDNETGSKRGLAPSLDIDNAVVKKARVDEIKVDPAQVPLASIEKQKKRVTGRAIEKQWVCLESESFRSFENLCTISMNSVLERYNDSKQRDTKVAETQRIFTQHWLSTKLPKSFLARLKITKLPPLRSLVVKMRGGNEESFDPLNVDQVNLRKTVFETYLLAELKQLESLEAYKNSLENTYNLDLEYLKDFKKTTSNLRGQISQERGHSSKELRLDLMLTKRDSPESRLKRSPTSMNLTLSDARFDPSKDSDLELLIKDIHTELCGLTKQKRELLTLSDQLDIIERQLYNRGTM</sequence>
<reference evidence="3" key="1">
    <citation type="submission" date="2019-03" db="EMBL/GenBank/DDBJ databases">
        <title>Snf2 controls pulcherriminic acid biosynthesis and connects pigmentation and antifungal activity of the yeast Metschnikowia pulcherrima.</title>
        <authorList>
            <person name="Gore-Lloyd D."/>
            <person name="Sumann I."/>
            <person name="Brachmann A.O."/>
            <person name="Schneeberger K."/>
            <person name="Ortiz-Merino R.A."/>
            <person name="Moreno-Beltran M."/>
            <person name="Schlaefli M."/>
            <person name="Kirner P."/>
            <person name="Santos Kron A."/>
            <person name="Wolfe K.H."/>
            <person name="Piel J."/>
            <person name="Ahrens C.H."/>
            <person name="Henk D."/>
            <person name="Freimoser F.M."/>
        </authorList>
    </citation>
    <scope>NUCLEOTIDE SEQUENCE [LARGE SCALE GENOMIC DNA]</scope>
    <source>
        <strain evidence="3">APC 1.2</strain>
    </source>
</reference>
<dbReference type="InterPro" id="IPR025212">
    <property type="entry name" value="CAD_CENP-Q"/>
</dbReference>
<proteinExistence type="predicted"/>
<feature type="region of interest" description="Disordered" evidence="1">
    <location>
        <begin position="1"/>
        <end position="94"/>
    </location>
</feature>
<evidence type="ECO:0000313" key="2">
    <source>
        <dbReference type="EMBL" id="QBM88881.1"/>
    </source>
</evidence>
<name>A0A4P6XSE3_9ASCO</name>
<protein>
    <submittedName>
        <fullName evidence="2">CENP-Q, a CENPA-CAD centromere complex subunit</fullName>
    </submittedName>
</protein>
<feature type="compositionally biased region" description="Basic and acidic residues" evidence="1">
    <location>
        <begin position="1"/>
        <end position="15"/>
    </location>
</feature>
<gene>
    <name evidence="2" type="primary">MPUL0C08620</name>
    <name evidence="2" type="ORF">METSCH_C08620</name>
</gene>
<keyword evidence="3" id="KW-1185">Reference proteome</keyword>
<dbReference type="STRING" id="2163413.A0A4P6XSE3"/>
<evidence type="ECO:0000313" key="3">
    <source>
        <dbReference type="Proteomes" id="UP000292447"/>
    </source>
</evidence>
<evidence type="ECO:0000256" key="1">
    <source>
        <dbReference type="SAM" id="MobiDB-lite"/>
    </source>
</evidence>
<organism evidence="2 3">
    <name type="scientific">Metschnikowia aff. pulcherrima</name>
    <dbReference type="NCBI Taxonomy" id="2163413"/>
    <lineage>
        <taxon>Eukaryota</taxon>
        <taxon>Fungi</taxon>
        <taxon>Dikarya</taxon>
        <taxon>Ascomycota</taxon>
        <taxon>Saccharomycotina</taxon>
        <taxon>Pichiomycetes</taxon>
        <taxon>Metschnikowiaceae</taxon>
        <taxon>Metschnikowia</taxon>
    </lineage>
</organism>
<accession>A0A4P6XSE3</accession>
<dbReference type="AlphaFoldDB" id="A0A4P6XSE3"/>